<accession>A0AAP0AV79</accession>
<dbReference type="Proteomes" id="UP001418222">
    <property type="component" value="Unassembled WGS sequence"/>
</dbReference>
<proteinExistence type="predicted"/>
<dbReference type="AlphaFoldDB" id="A0AAP0AV79"/>
<comment type="caution">
    <text evidence="1">The sequence shown here is derived from an EMBL/GenBank/DDBJ whole genome shotgun (WGS) entry which is preliminary data.</text>
</comment>
<keyword evidence="2" id="KW-1185">Reference proteome</keyword>
<protein>
    <submittedName>
        <fullName evidence="1">Uncharacterized protein</fullName>
    </submittedName>
</protein>
<reference evidence="1 2" key="1">
    <citation type="journal article" date="2022" name="Nat. Plants">
        <title>Genomes of leafy and leafless Platanthera orchids illuminate the evolution of mycoheterotrophy.</title>
        <authorList>
            <person name="Li M.H."/>
            <person name="Liu K.W."/>
            <person name="Li Z."/>
            <person name="Lu H.C."/>
            <person name="Ye Q.L."/>
            <person name="Zhang D."/>
            <person name="Wang J.Y."/>
            <person name="Li Y.F."/>
            <person name="Zhong Z.M."/>
            <person name="Liu X."/>
            <person name="Yu X."/>
            <person name="Liu D.K."/>
            <person name="Tu X.D."/>
            <person name="Liu B."/>
            <person name="Hao Y."/>
            <person name="Liao X.Y."/>
            <person name="Jiang Y.T."/>
            <person name="Sun W.H."/>
            <person name="Chen J."/>
            <person name="Chen Y.Q."/>
            <person name="Ai Y."/>
            <person name="Zhai J.W."/>
            <person name="Wu S.S."/>
            <person name="Zhou Z."/>
            <person name="Hsiao Y.Y."/>
            <person name="Wu W.L."/>
            <person name="Chen Y.Y."/>
            <person name="Lin Y.F."/>
            <person name="Hsu J.L."/>
            <person name="Li C.Y."/>
            <person name="Wang Z.W."/>
            <person name="Zhao X."/>
            <person name="Zhong W.Y."/>
            <person name="Ma X.K."/>
            <person name="Ma L."/>
            <person name="Huang J."/>
            <person name="Chen G.Z."/>
            <person name="Huang M.Z."/>
            <person name="Huang L."/>
            <person name="Peng D.H."/>
            <person name="Luo Y.B."/>
            <person name="Zou S.Q."/>
            <person name="Chen S.P."/>
            <person name="Lan S."/>
            <person name="Tsai W.C."/>
            <person name="Van de Peer Y."/>
            <person name="Liu Z.J."/>
        </authorList>
    </citation>
    <scope>NUCLEOTIDE SEQUENCE [LARGE SCALE GENOMIC DNA]</scope>
    <source>
        <strain evidence="1">Lor287</strain>
    </source>
</reference>
<dbReference type="EMBL" id="JBBWWQ010000020">
    <property type="protein sequence ID" value="KAK8916391.1"/>
    <property type="molecule type" value="Genomic_DNA"/>
</dbReference>
<sequence>MDNDYTGQLIFSGDAQGCIYTVSINSHIGSISRSHKNRSMRSKSLITTVQYRTFSLVARCPVLLVCAQDGNICFFSVALEIKGYLTRLCSLKLAPRLHSIHASFCPLLSLEKGEFIGT</sequence>
<organism evidence="1 2">
    <name type="scientific">Platanthera zijinensis</name>
    <dbReference type="NCBI Taxonomy" id="2320716"/>
    <lineage>
        <taxon>Eukaryota</taxon>
        <taxon>Viridiplantae</taxon>
        <taxon>Streptophyta</taxon>
        <taxon>Embryophyta</taxon>
        <taxon>Tracheophyta</taxon>
        <taxon>Spermatophyta</taxon>
        <taxon>Magnoliopsida</taxon>
        <taxon>Liliopsida</taxon>
        <taxon>Asparagales</taxon>
        <taxon>Orchidaceae</taxon>
        <taxon>Orchidoideae</taxon>
        <taxon>Orchideae</taxon>
        <taxon>Orchidinae</taxon>
        <taxon>Platanthera</taxon>
    </lineage>
</organism>
<evidence type="ECO:0000313" key="2">
    <source>
        <dbReference type="Proteomes" id="UP001418222"/>
    </source>
</evidence>
<gene>
    <name evidence="1" type="ORF">KSP39_PZI022794</name>
</gene>
<evidence type="ECO:0000313" key="1">
    <source>
        <dbReference type="EMBL" id="KAK8916391.1"/>
    </source>
</evidence>
<name>A0AAP0AV79_9ASPA</name>